<protein>
    <submittedName>
        <fullName evidence="2">YmiA family putative membrane protein</fullName>
    </submittedName>
</protein>
<name>A0A2K1QD64_9GAMM</name>
<feature type="transmembrane region" description="Helical" evidence="1">
    <location>
        <begin position="29"/>
        <end position="52"/>
    </location>
</feature>
<keyword evidence="1" id="KW-1133">Transmembrane helix</keyword>
<dbReference type="AlphaFoldDB" id="A0A2K1QD64"/>
<dbReference type="Pfam" id="PF22868">
    <property type="entry name" value="YmiA-like"/>
    <property type="match status" value="1"/>
</dbReference>
<dbReference type="InterPro" id="IPR047744">
    <property type="entry name" value="YmiA_put-like"/>
</dbReference>
<evidence type="ECO:0000313" key="2">
    <source>
        <dbReference type="EMBL" id="PNS12969.1"/>
    </source>
</evidence>
<dbReference type="OrthoDB" id="6540960at2"/>
<dbReference type="NCBIfam" id="NF000536">
    <property type="entry name" value="YmiA"/>
    <property type="match status" value="1"/>
</dbReference>
<evidence type="ECO:0000313" key="3">
    <source>
        <dbReference type="Proteomes" id="UP000236345"/>
    </source>
</evidence>
<sequence>MAMRISIQPGVQGNATKVAKSGSSTRRKAWLAVFAACGLFWTVVALMVWQIWS</sequence>
<comment type="caution">
    <text evidence="2">The sequence shown here is derived from an EMBL/GenBank/DDBJ whole genome shotgun (WGS) entry which is preliminary data.</text>
</comment>
<accession>A0A2K1QD64</accession>
<keyword evidence="3" id="KW-1185">Reference proteome</keyword>
<evidence type="ECO:0000256" key="1">
    <source>
        <dbReference type="SAM" id="Phobius"/>
    </source>
</evidence>
<keyword evidence="1" id="KW-0472">Membrane</keyword>
<organism evidence="2 3">
    <name type="scientific">Mixta theicola</name>
    <dbReference type="NCBI Taxonomy" id="1458355"/>
    <lineage>
        <taxon>Bacteria</taxon>
        <taxon>Pseudomonadati</taxon>
        <taxon>Pseudomonadota</taxon>
        <taxon>Gammaproteobacteria</taxon>
        <taxon>Enterobacterales</taxon>
        <taxon>Erwiniaceae</taxon>
        <taxon>Mixta</taxon>
    </lineage>
</organism>
<reference evidence="3" key="1">
    <citation type="submission" date="2017-09" db="EMBL/GenBank/DDBJ databases">
        <authorList>
            <person name="Palmer M."/>
            <person name="Steenkamp E.T."/>
            <person name="Coetzee M.P."/>
            <person name="Avontuur J.R."/>
            <person name="Van Zyl E."/>
            <person name="Chan W.-Y."/>
            <person name="Blom J."/>
            <person name="Venter S.N."/>
        </authorList>
    </citation>
    <scope>NUCLEOTIDE SEQUENCE [LARGE SCALE GENOMIC DNA]</scope>
    <source>
        <strain evidence="3">QC88-366</strain>
    </source>
</reference>
<proteinExistence type="predicted"/>
<keyword evidence="1" id="KW-0812">Transmembrane</keyword>
<dbReference type="Proteomes" id="UP000236345">
    <property type="component" value="Unassembled WGS sequence"/>
</dbReference>
<dbReference type="EMBL" id="NWUO01000002">
    <property type="protein sequence ID" value="PNS12969.1"/>
    <property type="molecule type" value="Genomic_DNA"/>
</dbReference>
<gene>
    <name evidence="2" type="ORF">COO59_03370</name>
</gene>